<dbReference type="SMART" id="SM00906">
    <property type="entry name" value="Fungal_trans"/>
    <property type="match status" value="1"/>
</dbReference>
<organism evidence="10 11">
    <name type="scientific">Fusarium vanettenii (strain ATCC MYA-4622 / CBS 123669 / FGSC 9596 / NRRL 45880 / 77-13-4)</name>
    <name type="common">Fusarium solani subsp. pisi</name>
    <dbReference type="NCBI Taxonomy" id="660122"/>
    <lineage>
        <taxon>Eukaryota</taxon>
        <taxon>Fungi</taxon>
        <taxon>Dikarya</taxon>
        <taxon>Ascomycota</taxon>
        <taxon>Pezizomycotina</taxon>
        <taxon>Sordariomycetes</taxon>
        <taxon>Hypocreomycetidae</taxon>
        <taxon>Hypocreales</taxon>
        <taxon>Nectriaceae</taxon>
        <taxon>Fusarium</taxon>
        <taxon>Fusarium solani species complex</taxon>
        <taxon>Fusarium vanettenii</taxon>
    </lineage>
</organism>
<evidence type="ECO:0000259" key="8">
    <source>
        <dbReference type="SMART" id="SM00066"/>
    </source>
</evidence>
<dbReference type="OrthoDB" id="3266505at2759"/>
<evidence type="ECO:0000256" key="5">
    <source>
        <dbReference type="ARBA" id="ARBA00023163"/>
    </source>
</evidence>
<gene>
    <name evidence="10" type="ORF">NECHADRAFT_49827</name>
</gene>
<dbReference type="CDD" id="cd12148">
    <property type="entry name" value="fungal_TF_MHR"/>
    <property type="match status" value="1"/>
</dbReference>
<dbReference type="GO" id="GO:0045944">
    <property type="term" value="P:positive regulation of transcription by RNA polymerase II"/>
    <property type="evidence" value="ECO:0007669"/>
    <property type="project" value="TreeGrafter"/>
</dbReference>
<comment type="subcellular location">
    <subcellularLocation>
        <location evidence="1">Nucleus</location>
    </subcellularLocation>
</comment>
<dbReference type="OMA" id="EWHDELR"/>
<protein>
    <recommendedName>
        <fullName evidence="12">Transcription factor domain-containing protein</fullName>
    </recommendedName>
</protein>
<evidence type="ECO:0000259" key="9">
    <source>
        <dbReference type="SMART" id="SM00906"/>
    </source>
</evidence>
<dbReference type="InterPro" id="IPR007219">
    <property type="entry name" value="XnlR_reg_dom"/>
</dbReference>
<accession>C7ZNL2</accession>
<dbReference type="HOGENOM" id="CLU_006926_1_2_1"/>
<dbReference type="CDD" id="cd00067">
    <property type="entry name" value="GAL4"/>
    <property type="match status" value="1"/>
</dbReference>
<dbReference type="InterPro" id="IPR051711">
    <property type="entry name" value="Stress_Response_Reg"/>
</dbReference>
<proteinExistence type="predicted"/>
<reference evidence="10 11" key="1">
    <citation type="journal article" date="2009" name="PLoS Genet.">
        <title>The genome of Nectria haematococca: contribution of supernumerary chromosomes to gene expansion.</title>
        <authorList>
            <person name="Coleman J.J."/>
            <person name="Rounsley S.D."/>
            <person name="Rodriguez-Carres M."/>
            <person name="Kuo A."/>
            <person name="Wasmann C.C."/>
            <person name="Grimwood J."/>
            <person name="Schmutz J."/>
            <person name="Taga M."/>
            <person name="White G.J."/>
            <person name="Zhou S."/>
            <person name="Schwartz D.C."/>
            <person name="Freitag M."/>
            <person name="Ma L.J."/>
            <person name="Danchin E.G."/>
            <person name="Henrissat B."/>
            <person name="Coutinho P.M."/>
            <person name="Nelson D.R."/>
            <person name="Straney D."/>
            <person name="Napoli C.A."/>
            <person name="Barker B.M."/>
            <person name="Gribskov M."/>
            <person name="Rep M."/>
            <person name="Kroken S."/>
            <person name="Molnar I."/>
            <person name="Rensing C."/>
            <person name="Kennell J.C."/>
            <person name="Zamora J."/>
            <person name="Farman M.L."/>
            <person name="Selker E.U."/>
            <person name="Salamov A."/>
            <person name="Shapiro H."/>
            <person name="Pangilinan J."/>
            <person name="Lindquist E."/>
            <person name="Lamers C."/>
            <person name="Grigoriev I.V."/>
            <person name="Geiser D.M."/>
            <person name="Covert S.F."/>
            <person name="Temporini E."/>
            <person name="Vanetten H.D."/>
        </authorList>
    </citation>
    <scope>NUCLEOTIDE SEQUENCE [LARGE SCALE GENOMIC DNA]</scope>
    <source>
        <strain evidence="11">ATCC MYA-4622 / CBS 123669 / FGSC 9596 / NRRL 45880 / 77-13-4</strain>
    </source>
</reference>
<evidence type="ECO:0000313" key="11">
    <source>
        <dbReference type="Proteomes" id="UP000005206"/>
    </source>
</evidence>
<keyword evidence="3" id="KW-0805">Transcription regulation</keyword>
<dbReference type="Proteomes" id="UP000005206">
    <property type="component" value="Chromosome 10"/>
</dbReference>
<feature type="region of interest" description="Disordered" evidence="7">
    <location>
        <begin position="56"/>
        <end position="115"/>
    </location>
</feature>
<dbReference type="Gene3D" id="4.10.240.10">
    <property type="entry name" value="Zn(2)-C6 fungal-type DNA-binding domain"/>
    <property type="match status" value="1"/>
</dbReference>
<evidence type="ECO:0008006" key="12">
    <source>
        <dbReference type="Google" id="ProtNLM"/>
    </source>
</evidence>
<evidence type="ECO:0000256" key="4">
    <source>
        <dbReference type="ARBA" id="ARBA00023125"/>
    </source>
</evidence>
<dbReference type="RefSeq" id="XP_003039709.1">
    <property type="nucleotide sequence ID" value="XM_003039663.1"/>
</dbReference>
<feature type="domain" description="Xylanolytic transcriptional activator regulatory" evidence="9">
    <location>
        <begin position="286"/>
        <end position="360"/>
    </location>
</feature>
<dbReference type="InParanoid" id="C7ZNL2"/>
<dbReference type="VEuPathDB" id="FungiDB:NECHADRAFT_49827"/>
<dbReference type="EMBL" id="GG698970">
    <property type="protein sequence ID" value="EEU33996.1"/>
    <property type="molecule type" value="Genomic_DNA"/>
</dbReference>
<keyword evidence="11" id="KW-1185">Reference proteome</keyword>
<keyword evidence="5" id="KW-0804">Transcription</keyword>
<evidence type="ECO:0000256" key="7">
    <source>
        <dbReference type="SAM" id="MobiDB-lite"/>
    </source>
</evidence>
<dbReference type="InterPro" id="IPR036864">
    <property type="entry name" value="Zn2-C6_fun-type_DNA-bd_sf"/>
</dbReference>
<dbReference type="PANTHER" id="PTHR47540">
    <property type="entry name" value="THIAMINE REPRESSIBLE GENES REGULATORY PROTEIN THI5"/>
    <property type="match status" value="1"/>
</dbReference>
<name>C7ZNL2_FUSV7</name>
<dbReference type="Pfam" id="PF04082">
    <property type="entry name" value="Fungal_trans"/>
    <property type="match status" value="1"/>
</dbReference>
<dbReference type="InterPro" id="IPR001138">
    <property type="entry name" value="Zn2Cys6_DnaBD"/>
</dbReference>
<sequence>MSVQTTRRPRRLLAACHVQKIKCSGTQPCQSCVSTGRVNECQFPPRERKITISESKRLRAVTQNPTPESEPSFNTPFEDNETEDEPPSLSKEESNLFNPLFDRQPDKPVHERSSEPGFIGEASCAAFSNRLMSCLDDTYTPSTAGLSNYYRMNTHSHAPAEDGSEFPERMHVKLLLNVARRFIGNYHPLFLEVTFMREIDAVYRRELMPSTLWLCKFYALMALGEIYTHRRGVGDSNRVPGTDYYVRAVNLLQENQDAYEEPSLMQVEVLTLLAWASNILGRIRTAYCYSGIAMRLAQSLGMHRSASRHTTLTPVERESRRRTWWVLYFFDRFSASKLGQPITVRDEDIDVEMPSMDGLTREEMAEFLDPQNLIINIKLARIIGNILTHIYGIPKATNGLYIHQVHGILKQLRAWNDELPPEMRIKERGTLRPVASLHLAYNQCIIQTTRPVLLHLFRMQFQLGSKVREDVPPRQTVSSITLALAESCVNAAQASSRIVEGLFLDGSMATFGYWDAHHIFSAAMILIMSAVMKPTAVNSDHLETLLSVLRSLKTDGNIPAVDFCERLSQIQAGVSNLRATGRLDPVCIEKPPVAGQVDATPDPTMGAGHPFQQPMNIPSSSGGDLGIINYANVDVLGNPLLGSFLDGNQVQWLDALFSENGTWKDFASEIEEQFQFGA</sequence>
<dbReference type="AlphaFoldDB" id="C7ZNL2"/>
<evidence type="ECO:0000256" key="2">
    <source>
        <dbReference type="ARBA" id="ARBA00022723"/>
    </source>
</evidence>
<keyword evidence="6" id="KW-0539">Nucleus</keyword>
<keyword evidence="2" id="KW-0479">Metal-binding</keyword>
<feature type="compositionally biased region" description="Basic and acidic residues" evidence="7">
    <location>
        <begin position="103"/>
        <end position="114"/>
    </location>
</feature>
<dbReference type="eggNOG" id="ENOG502RZ2S">
    <property type="taxonomic scope" value="Eukaryota"/>
</dbReference>
<dbReference type="GO" id="GO:0006351">
    <property type="term" value="P:DNA-templated transcription"/>
    <property type="evidence" value="ECO:0007669"/>
    <property type="project" value="InterPro"/>
</dbReference>
<dbReference type="PANTHER" id="PTHR47540:SF6">
    <property type="entry name" value="ZN(II)2CYS6 TRANSCRIPTION FACTOR (EUROFUNG)"/>
    <property type="match status" value="1"/>
</dbReference>
<evidence type="ECO:0000256" key="3">
    <source>
        <dbReference type="ARBA" id="ARBA00023015"/>
    </source>
</evidence>
<dbReference type="GO" id="GO:0005634">
    <property type="term" value="C:nucleus"/>
    <property type="evidence" value="ECO:0007669"/>
    <property type="project" value="UniProtKB-SubCell"/>
</dbReference>
<feature type="compositionally biased region" description="Polar residues" evidence="7">
    <location>
        <begin position="61"/>
        <end position="77"/>
    </location>
</feature>
<dbReference type="GeneID" id="9677621"/>
<evidence type="ECO:0000313" key="10">
    <source>
        <dbReference type="EMBL" id="EEU33996.1"/>
    </source>
</evidence>
<dbReference type="Pfam" id="PF00172">
    <property type="entry name" value="Zn_clus"/>
    <property type="match status" value="1"/>
</dbReference>
<dbReference type="KEGG" id="nhe:NECHADRAFT_49827"/>
<dbReference type="GO" id="GO:0043565">
    <property type="term" value="F:sequence-specific DNA binding"/>
    <property type="evidence" value="ECO:0007669"/>
    <property type="project" value="TreeGrafter"/>
</dbReference>
<evidence type="ECO:0000256" key="1">
    <source>
        <dbReference type="ARBA" id="ARBA00004123"/>
    </source>
</evidence>
<evidence type="ECO:0000256" key="6">
    <source>
        <dbReference type="ARBA" id="ARBA00023242"/>
    </source>
</evidence>
<dbReference type="SMART" id="SM00066">
    <property type="entry name" value="GAL4"/>
    <property type="match status" value="1"/>
</dbReference>
<dbReference type="GO" id="GO:0000981">
    <property type="term" value="F:DNA-binding transcription factor activity, RNA polymerase II-specific"/>
    <property type="evidence" value="ECO:0007669"/>
    <property type="project" value="InterPro"/>
</dbReference>
<feature type="domain" description="Zn(2)-C6 fungal-type" evidence="8">
    <location>
        <begin position="7"/>
        <end position="52"/>
    </location>
</feature>
<keyword evidence="4" id="KW-0238">DNA-binding</keyword>
<dbReference type="GO" id="GO:0008270">
    <property type="term" value="F:zinc ion binding"/>
    <property type="evidence" value="ECO:0007669"/>
    <property type="project" value="InterPro"/>
</dbReference>